<dbReference type="EMBL" id="MGEJ01000008">
    <property type="protein sequence ID" value="OGL81272.1"/>
    <property type="molecule type" value="Genomic_DNA"/>
</dbReference>
<feature type="domain" description="Glycosyltransferase 2-like" evidence="2">
    <location>
        <begin position="3"/>
        <end position="83"/>
    </location>
</feature>
<dbReference type="PANTHER" id="PTHR43685">
    <property type="entry name" value="GLYCOSYLTRANSFERASE"/>
    <property type="match status" value="1"/>
</dbReference>
<dbReference type="InterPro" id="IPR029044">
    <property type="entry name" value="Nucleotide-diphossugar_trans"/>
</dbReference>
<dbReference type="Gene3D" id="3.90.550.10">
    <property type="entry name" value="Spore Coat Polysaccharide Biosynthesis Protein SpsA, Chain A"/>
    <property type="match status" value="1"/>
</dbReference>
<evidence type="ECO:0000259" key="2">
    <source>
        <dbReference type="Pfam" id="PF00535"/>
    </source>
</evidence>
<dbReference type="InterPro" id="IPR001173">
    <property type="entry name" value="Glyco_trans_2-like"/>
</dbReference>
<feature type="domain" description="Glycosyltransferase 2-like" evidence="2">
    <location>
        <begin position="114"/>
        <end position="165"/>
    </location>
</feature>
<evidence type="ECO:0000256" key="1">
    <source>
        <dbReference type="SAM" id="MobiDB-lite"/>
    </source>
</evidence>
<protein>
    <recommendedName>
        <fullName evidence="2">Glycosyltransferase 2-like domain-containing protein</fullName>
    </recommendedName>
</protein>
<proteinExistence type="predicted"/>
<dbReference type="SUPFAM" id="SSF53448">
    <property type="entry name" value="Nucleotide-diphospho-sugar transferases"/>
    <property type="match status" value="1"/>
</dbReference>
<accession>A0A1F7USK1</accession>
<feature type="region of interest" description="Disordered" evidence="1">
    <location>
        <begin position="69"/>
        <end position="102"/>
    </location>
</feature>
<gene>
    <name evidence="3" type="ORF">A3B21_03585</name>
</gene>
<evidence type="ECO:0000313" key="4">
    <source>
        <dbReference type="Proteomes" id="UP000176897"/>
    </source>
</evidence>
<organism evidence="3 4">
    <name type="scientific">Candidatus Uhrbacteria bacterium RIFCSPLOWO2_01_FULL_47_24</name>
    <dbReference type="NCBI Taxonomy" id="1802401"/>
    <lineage>
        <taxon>Bacteria</taxon>
        <taxon>Candidatus Uhriibacteriota</taxon>
    </lineage>
</organism>
<reference evidence="3 4" key="1">
    <citation type="journal article" date="2016" name="Nat. Commun.">
        <title>Thousands of microbial genomes shed light on interconnected biogeochemical processes in an aquifer system.</title>
        <authorList>
            <person name="Anantharaman K."/>
            <person name="Brown C.T."/>
            <person name="Hug L.A."/>
            <person name="Sharon I."/>
            <person name="Castelle C.J."/>
            <person name="Probst A.J."/>
            <person name="Thomas B.C."/>
            <person name="Singh A."/>
            <person name="Wilkins M.J."/>
            <person name="Karaoz U."/>
            <person name="Brodie E.L."/>
            <person name="Williams K.H."/>
            <person name="Hubbard S.S."/>
            <person name="Banfield J.F."/>
        </authorList>
    </citation>
    <scope>NUCLEOTIDE SEQUENCE [LARGE SCALE GENOMIC DNA]</scope>
</reference>
<dbReference type="Pfam" id="PF00535">
    <property type="entry name" value="Glycos_transf_2"/>
    <property type="match status" value="2"/>
</dbReference>
<dbReference type="PANTHER" id="PTHR43685:SF11">
    <property type="entry name" value="GLYCOSYLTRANSFERASE TAGX-RELATED"/>
    <property type="match status" value="1"/>
</dbReference>
<dbReference type="AlphaFoldDB" id="A0A1F7USK1"/>
<comment type="caution">
    <text evidence="3">The sequence shown here is derived from an EMBL/GenBank/DDBJ whole genome shotgun (WGS) entry which is preliminary data.</text>
</comment>
<name>A0A1F7USK1_9BACT</name>
<dbReference type="InterPro" id="IPR050834">
    <property type="entry name" value="Glycosyltransf_2"/>
</dbReference>
<dbReference type="CDD" id="cd00761">
    <property type="entry name" value="Glyco_tranf_GTA_type"/>
    <property type="match status" value="1"/>
</dbReference>
<dbReference type="STRING" id="1802401.A3B21_03585"/>
<sequence length="279" mass="32071">MISIIIPAYNAEKTIARCLKSILAQSYQDFEVIVVNDGSTDNTLKNIDSTIARLRNRAIKVRVVSQENRGAQAARNRGWREVQKHTTPNPSSERRGNDLISSPYEGEVRRGLARYVLFCDADLVLRRDCLEKMVRALEKHPEASYAYSSFKFGWKKFKLWPFDAEKLREIPYIHTTSLIRYSAIVGLSPKEARAKPLGPFDESIKRLQDWDLWLTMLEQGHIGIWIPEVLFHVISTKGTMSSWLPSFAYKIPKWLGIQPKAVARYNEAVARIKEKHNLV</sequence>
<dbReference type="Proteomes" id="UP000176897">
    <property type="component" value="Unassembled WGS sequence"/>
</dbReference>
<evidence type="ECO:0000313" key="3">
    <source>
        <dbReference type="EMBL" id="OGL81272.1"/>
    </source>
</evidence>